<dbReference type="OrthoDB" id="5918117at2"/>
<feature type="transmembrane region" description="Helical" evidence="1">
    <location>
        <begin position="30"/>
        <end position="53"/>
    </location>
</feature>
<keyword evidence="1" id="KW-0812">Transmembrane</keyword>
<dbReference type="EMBL" id="PEIB01000001">
    <property type="protein sequence ID" value="RXJ74785.1"/>
    <property type="molecule type" value="Genomic_DNA"/>
</dbReference>
<gene>
    <name evidence="3" type="ORF">CS022_00750</name>
</gene>
<dbReference type="RefSeq" id="WP_129120675.1">
    <property type="nucleotide sequence ID" value="NZ_PEIB01000001.1"/>
</dbReference>
<evidence type="ECO:0000256" key="2">
    <source>
        <dbReference type="SAM" id="SignalP"/>
    </source>
</evidence>
<feature type="signal peptide" evidence="2">
    <location>
        <begin position="1"/>
        <end position="20"/>
    </location>
</feature>
<keyword evidence="2" id="KW-0732">Signal</keyword>
<evidence type="ECO:0000256" key="1">
    <source>
        <dbReference type="SAM" id="Phobius"/>
    </source>
</evidence>
<proteinExistence type="predicted"/>
<keyword evidence="4" id="KW-1185">Reference proteome</keyword>
<name>A0A4Q0YVF0_9GAMM</name>
<reference evidence="3 4" key="1">
    <citation type="submission" date="2017-10" db="EMBL/GenBank/DDBJ databases">
        <title>Nyctiphanis sp. nov., isolated from the stomach of the euphausiid Nyctiphanes simplex (Hansen, 1911) in the Gulf of California.</title>
        <authorList>
            <person name="Gomez-Gil B."/>
            <person name="Aguilar-Mendez M."/>
            <person name="Lopez-Cortes A."/>
            <person name="Gomez-Gutierrez J."/>
            <person name="Roque A."/>
            <person name="Lang E."/>
            <person name="Gonzalez-Castillo A."/>
        </authorList>
    </citation>
    <scope>NUCLEOTIDE SEQUENCE [LARGE SCALE GENOMIC DNA]</scope>
    <source>
        <strain evidence="3 4">CAIM 600</strain>
    </source>
</reference>
<evidence type="ECO:0000313" key="3">
    <source>
        <dbReference type="EMBL" id="RXJ74785.1"/>
    </source>
</evidence>
<protein>
    <submittedName>
        <fullName evidence="3">Uncharacterized protein</fullName>
    </submittedName>
</protein>
<keyword evidence="1" id="KW-1133">Transmembrane helix</keyword>
<sequence>MRSVITTLITALMFSPLVNAHPGHDHSHWSSYAIHAGWIGSLALAVVIGLTVVRRRMTNGKDKK</sequence>
<feature type="chain" id="PRO_5020785324" evidence="2">
    <location>
        <begin position="21"/>
        <end position="64"/>
    </location>
</feature>
<evidence type="ECO:0000313" key="4">
    <source>
        <dbReference type="Proteomes" id="UP000290287"/>
    </source>
</evidence>
<keyword evidence="1" id="KW-0472">Membrane</keyword>
<accession>A0A4Q0YVF0</accession>
<organism evidence="3 4">
    <name type="scientific">Veronia nyctiphanis</name>
    <dbReference type="NCBI Taxonomy" id="1278244"/>
    <lineage>
        <taxon>Bacteria</taxon>
        <taxon>Pseudomonadati</taxon>
        <taxon>Pseudomonadota</taxon>
        <taxon>Gammaproteobacteria</taxon>
        <taxon>Vibrionales</taxon>
        <taxon>Vibrionaceae</taxon>
        <taxon>Veronia</taxon>
    </lineage>
</organism>
<comment type="caution">
    <text evidence="3">The sequence shown here is derived from an EMBL/GenBank/DDBJ whole genome shotgun (WGS) entry which is preliminary data.</text>
</comment>
<dbReference type="Proteomes" id="UP000290287">
    <property type="component" value="Unassembled WGS sequence"/>
</dbReference>
<dbReference type="AlphaFoldDB" id="A0A4Q0YVF0"/>